<comment type="similarity">
    <text evidence="2">Belongs to the nematode receptor-like protein sre family.</text>
</comment>
<dbReference type="PANTHER" id="PTHR47631">
    <property type="entry name" value="SERPENTINE RECEPTOR, CLASS E (EPSILON)-RELATED"/>
    <property type="match status" value="1"/>
</dbReference>
<dbReference type="GO" id="GO:0007606">
    <property type="term" value="P:sensory perception of chemical stimulus"/>
    <property type="evidence" value="ECO:0007669"/>
    <property type="project" value="InterPro"/>
</dbReference>
<dbReference type="GO" id="GO:0016020">
    <property type="term" value="C:membrane"/>
    <property type="evidence" value="ECO:0007669"/>
    <property type="project" value="UniProtKB-SubCell"/>
</dbReference>
<dbReference type="Proteomes" id="UP001152747">
    <property type="component" value="Unassembled WGS sequence"/>
</dbReference>
<dbReference type="AlphaFoldDB" id="A0A9P1IF84"/>
<protein>
    <submittedName>
        <fullName evidence="7">Uncharacterized protein</fullName>
    </submittedName>
</protein>
<feature type="transmembrane region" description="Helical" evidence="6">
    <location>
        <begin position="61"/>
        <end position="84"/>
    </location>
</feature>
<dbReference type="Pfam" id="PF03125">
    <property type="entry name" value="Sre"/>
    <property type="match status" value="1"/>
</dbReference>
<name>A0A9P1IF84_9PELO</name>
<dbReference type="InterPro" id="IPR004151">
    <property type="entry name" value="7TM_GPCR_serpentine_rcpt_Sre"/>
</dbReference>
<gene>
    <name evidence="7" type="ORF">CAMP_LOCUS5683</name>
</gene>
<evidence type="ECO:0000256" key="2">
    <source>
        <dbReference type="ARBA" id="ARBA00006803"/>
    </source>
</evidence>
<evidence type="ECO:0000256" key="6">
    <source>
        <dbReference type="SAM" id="Phobius"/>
    </source>
</evidence>
<keyword evidence="3 6" id="KW-0812">Transmembrane</keyword>
<keyword evidence="8" id="KW-1185">Reference proteome</keyword>
<evidence type="ECO:0000256" key="5">
    <source>
        <dbReference type="ARBA" id="ARBA00023136"/>
    </source>
</evidence>
<feature type="transmembrane region" description="Helical" evidence="6">
    <location>
        <begin position="131"/>
        <end position="153"/>
    </location>
</feature>
<dbReference type="OrthoDB" id="5877454at2759"/>
<feature type="transmembrane region" description="Helical" evidence="6">
    <location>
        <begin position="104"/>
        <end position="125"/>
    </location>
</feature>
<comment type="caution">
    <text evidence="7">The sequence shown here is derived from an EMBL/GenBank/DDBJ whole genome shotgun (WGS) entry which is preliminary data.</text>
</comment>
<dbReference type="PANTHER" id="PTHR47631:SF4">
    <property type="entry name" value="SERPENTINE RECEPTOR, CLASS E (EPSILON)"/>
    <property type="match status" value="1"/>
</dbReference>
<reference evidence="7" key="1">
    <citation type="submission" date="2022-11" db="EMBL/GenBank/DDBJ databases">
        <authorList>
            <person name="Kikuchi T."/>
        </authorList>
    </citation>
    <scope>NUCLEOTIDE SEQUENCE</scope>
    <source>
        <strain evidence="7">PS1010</strain>
    </source>
</reference>
<evidence type="ECO:0000313" key="7">
    <source>
        <dbReference type="EMBL" id="CAI5443046.1"/>
    </source>
</evidence>
<dbReference type="EMBL" id="CANHGI010000002">
    <property type="protein sequence ID" value="CAI5443046.1"/>
    <property type="molecule type" value="Genomic_DNA"/>
</dbReference>
<keyword evidence="4 6" id="KW-1133">Transmembrane helix</keyword>
<organism evidence="7 8">
    <name type="scientific">Caenorhabditis angaria</name>
    <dbReference type="NCBI Taxonomy" id="860376"/>
    <lineage>
        <taxon>Eukaryota</taxon>
        <taxon>Metazoa</taxon>
        <taxon>Ecdysozoa</taxon>
        <taxon>Nematoda</taxon>
        <taxon>Chromadorea</taxon>
        <taxon>Rhabditida</taxon>
        <taxon>Rhabditina</taxon>
        <taxon>Rhabditomorpha</taxon>
        <taxon>Rhabditoidea</taxon>
        <taxon>Rhabditidae</taxon>
        <taxon>Peloderinae</taxon>
        <taxon>Caenorhabditis</taxon>
    </lineage>
</organism>
<evidence type="ECO:0000256" key="4">
    <source>
        <dbReference type="ARBA" id="ARBA00022989"/>
    </source>
</evidence>
<keyword evidence="5 6" id="KW-0472">Membrane</keyword>
<accession>A0A9P1IF84</accession>
<sequence>MSIVLSSFWLQWVEVAIGKSILILYQYGFLTIDDTNKSYSLWHTSDENQMIKITKFERIEFLYFGSLLLWHYNYTLAIGLGGIIGERVCATIFINDYEKKSRTWIPILIVSAVHLISIPISFVMIQNKTTIEISISGMFLMTTMFLTSYFYVLKFNRRKEIQKNLNLSQKFQIKENIRAISILKIFILVVVAYIISIGILIMLLYMKIVQGALLDHTAENLIALNPIVHSFVLMSCSKVWAQKFFPFETGKYFHFHGETDQILMANDSTMYFNQLKNAWT</sequence>
<feature type="transmembrane region" description="Helical" evidence="6">
    <location>
        <begin position="182"/>
        <end position="206"/>
    </location>
</feature>
<evidence type="ECO:0000256" key="3">
    <source>
        <dbReference type="ARBA" id="ARBA00022692"/>
    </source>
</evidence>
<evidence type="ECO:0000313" key="8">
    <source>
        <dbReference type="Proteomes" id="UP001152747"/>
    </source>
</evidence>
<comment type="subcellular location">
    <subcellularLocation>
        <location evidence="1">Membrane</location>
        <topology evidence="1">Multi-pass membrane protein</topology>
    </subcellularLocation>
</comment>
<proteinExistence type="inferred from homology"/>
<evidence type="ECO:0000256" key="1">
    <source>
        <dbReference type="ARBA" id="ARBA00004141"/>
    </source>
</evidence>